<evidence type="ECO:0000313" key="1">
    <source>
        <dbReference type="EMBL" id="AXA64065.1"/>
    </source>
</evidence>
<keyword evidence="2" id="KW-1185">Reference proteome</keyword>
<accession>A0A176NFQ5</accession>
<dbReference type="KEGG" id="pthv:CE140_05300"/>
<evidence type="ECO:0000313" key="2">
    <source>
        <dbReference type="Proteomes" id="UP000251666"/>
    </source>
</evidence>
<dbReference type="AlphaFoldDB" id="A0A176NFQ5"/>
<dbReference type="EMBL" id="CP022202">
    <property type="protein sequence ID" value="AXA64065.1"/>
    <property type="molecule type" value="Genomic_DNA"/>
</dbReference>
<name>A0A176NFQ5_9PSED</name>
<organism evidence="1 2">
    <name type="scientific">Pseudomonas thivervalensis</name>
    <dbReference type="NCBI Taxonomy" id="86265"/>
    <lineage>
        <taxon>Bacteria</taxon>
        <taxon>Pseudomonadati</taxon>
        <taxon>Pseudomonadota</taxon>
        <taxon>Gammaproteobacteria</taxon>
        <taxon>Pseudomonadales</taxon>
        <taxon>Pseudomonadaceae</taxon>
        <taxon>Pseudomonas</taxon>
    </lineage>
</organism>
<protein>
    <submittedName>
        <fullName evidence="1">Uncharacterized protein</fullName>
    </submittedName>
</protein>
<reference evidence="2" key="1">
    <citation type="journal article" date="2021" name="Front. Microbiol.">
        <title>Genomic Analysis of the 1-Aminocyclopropane-1-Carboxylate Deaminase-Producing Pseudomonas thivervalensis SC5 Reveals Its Multifaceted Roles in Soil and in Beneficial Interactions With Plants.</title>
        <authorList>
            <person name="Nascimento F.X."/>
            <person name="Uron P."/>
            <person name="Glick B.R."/>
            <person name="Giachini A."/>
            <person name="Rossi M.J."/>
        </authorList>
    </citation>
    <scope>NUCLEOTIDE SEQUENCE [LARGE SCALE GENOMIC DNA]</scope>
    <source>
        <strain evidence="2">PLM3</strain>
    </source>
</reference>
<dbReference type="Proteomes" id="UP000251666">
    <property type="component" value="Chromosome"/>
</dbReference>
<gene>
    <name evidence="1" type="ORF">CEQ51_04610</name>
</gene>
<sequence length="252" mass="28171">MSPDGWQSNDPWIALASTLERAKHADYSHVSQLRKWILDTDSAPTLVSACLGLTADAGLDTDLDFLAELMIDGPDYLRIEACLAAQWSGVLWLIPFMVEARRMLERRADQEAVEANISNLLDPVGGQPDFYDSGLSEGDYRAAVDSRLANLKNAHGNDRISILGGLPVDMNKQAWFMRKALAPKNTDEWIDWSGFLLWRRKFEVYTGVDCSSFYGKNGDFQPLNAAVVLDQYMASPQHFEVGGRYFFGNLVP</sequence>
<dbReference type="OrthoDB" id="6966761at2"/>
<proteinExistence type="predicted"/>